<evidence type="ECO:0000313" key="18">
    <source>
        <dbReference type="RefSeq" id="XP_013773828.1"/>
    </source>
</evidence>
<feature type="signal peptide" evidence="12">
    <location>
        <begin position="1"/>
        <end position="18"/>
    </location>
</feature>
<dbReference type="InterPro" id="IPR013780">
    <property type="entry name" value="Glyco_hydro_b"/>
</dbReference>
<evidence type="ECO:0000256" key="11">
    <source>
        <dbReference type="SAM" id="MobiDB-lite"/>
    </source>
</evidence>
<evidence type="ECO:0000259" key="13">
    <source>
        <dbReference type="Pfam" id="PF01055"/>
    </source>
</evidence>
<dbReference type="InterPro" id="IPR048395">
    <property type="entry name" value="Glyco_hydro_31_C"/>
</dbReference>
<evidence type="ECO:0000256" key="9">
    <source>
        <dbReference type="ARBA" id="ARBA00042895"/>
    </source>
</evidence>
<feature type="domain" description="Glycosyl hydrolase family 31 C-terminal" evidence="15">
    <location>
        <begin position="697"/>
        <end position="785"/>
    </location>
</feature>
<dbReference type="Gene3D" id="3.20.20.80">
    <property type="entry name" value="Glycosidases"/>
    <property type="match status" value="1"/>
</dbReference>
<dbReference type="PANTHER" id="PTHR22762">
    <property type="entry name" value="ALPHA-GLUCOSIDASE"/>
    <property type="match status" value="1"/>
</dbReference>
<dbReference type="Pfam" id="PF13802">
    <property type="entry name" value="Gal_mutarotas_2"/>
    <property type="match status" value="1"/>
</dbReference>
<keyword evidence="5 10" id="KW-0378">Hydrolase</keyword>
<evidence type="ECO:0000256" key="2">
    <source>
        <dbReference type="ARBA" id="ARBA00004833"/>
    </source>
</evidence>
<dbReference type="SUPFAM" id="SSF51445">
    <property type="entry name" value="(Trans)glycosidases"/>
    <property type="match status" value="1"/>
</dbReference>
<evidence type="ECO:0000313" key="16">
    <source>
        <dbReference type="Proteomes" id="UP000694941"/>
    </source>
</evidence>
<dbReference type="InterPro" id="IPR000322">
    <property type="entry name" value="Glyco_hydro_31_TIM"/>
</dbReference>
<evidence type="ECO:0000259" key="15">
    <source>
        <dbReference type="Pfam" id="PF21365"/>
    </source>
</evidence>
<feature type="chain" id="PRO_5045023152" description="Glucosidase II subunit alpha" evidence="12">
    <location>
        <begin position="19"/>
        <end position="921"/>
    </location>
</feature>
<evidence type="ECO:0000256" key="5">
    <source>
        <dbReference type="ARBA" id="ARBA00022801"/>
    </source>
</evidence>
<evidence type="ECO:0000256" key="1">
    <source>
        <dbReference type="ARBA" id="ARBA00004240"/>
    </source>
</evidence>
<keyword evidence="8 10" id="KW-0326">Glycosidase</keyword>
<comment type="subcellular location">
    <subcellularLocation>
        <location evidence="1">Endoplasmic reticulum</location>
    </subcellularLocation>
</comment>
<comment type="similarity">
    <text evidence="3 10">Belongs to the glycosyl hydrolase 31 family.</text>
</comment>
<evidence type="ECO:0000256" key="12">
    <source>
        <dbReference type="SAM" id="SignalP"/>
    </source>
</evidence>
<evidence type="ECO:0000256" key="8">
    <source>
        <dbReference type="ARBA" id="ARBA00023295"/>
    </source>
</evidence>
<dbReference type="PANTHER" id="PTHR22762:SF54">
    <property type="entry name" value="BCDNA.GH04962"/>
    <property type="match status" value="1"/>
</dbReference>
<evidence type="ECO:0000256" key="6">
    <source>
        <dbReference type="ARBA" id="ARBA00022824"/>
    </source>
</evidence>
<comment type="pathway">
    <text evidence="2">Glycan metabolism; N-glycan metabolism.</text>
</comment>
<keyword evidence="4 12" id="KW-0732">Signal</keyword>
<protein>
    <recommendedName>
        <fullName evidence="9">Glucosidase II subunit alpha</fullName>
    </recommendedName>
</protein>
<dbReference type="RefSeq" id="XP_013773828.1">
    <property type="nucleotide sequence ID" value="XM_013918374.2"/>
</dbReference>
<evidence type="ECO:0000256" key="3">
    <source>
        <dbReference type="ARBA" id="ARBA00007806"/>
    </source>
</evidence>
<dbReference type="Pfam" id="PF21365">
    <property type="entry name" value="Glyco_hydro_31_3rd"/>
    <property type="match status" value="1"/>
</dbReference>
<dbReference type="GeneID" id="106458825"/>
<evidence type="ECO:0000313" key="19">
    <source>
        <dbReference type="RefSeq" id="XP_022240875.1"/>
    </source>
</evidence>
<dbReference type="Gene3D" id="2.60.40.1180">
    <property type="entry name" value="Golgi alpha-mannosidase II"/>
    <property type="match status" value="2"/>
</dbReference>
<evidence type="ECO:0000259" key="14">
    <source>
        <dbReference type="Pfam" id="PF13802"/>
    </source>
</evidence>
<organism evidence="16 19">
    <name type="scientific">Limulus polyphemus</name>
    <name type="common">Atlantic horseshoe crab</name>
    <dbReference type="NCBI Taxonomy" id="6850"/>
    <lineage>
        <taxon>Eukaryota</taxon>
        <taxon>Metazoa</taxon>
        <taxon>Ecdysozoa</taxon>
        <taxon>Arthropoda</taxon>
        <taxon>Chelicerata</taxon>
        <taxon>Merostomata</taxon>
        <taxon>Xiphosura</taxon>
        <taxon>Limulidae</taxon>
        <taxon>Limulus</taxon>
    </lineage>
</organism>
<feature type="region of interest" description="Disordered" evidence="11">
    <location>
        <begin position="168"/>
        <end position="196"/>
    </location>
</feature>
<dbReference type="RefSeq" id="XP_022240875.1">
    <property type="nucleotide sequence ID" value="XM_022385167.1"/>
</dbReference>
<gene>
    <name evidence="17 18 19" type="primary">LOC106458825</name>
</gene>
<dbReference type="InterPro" id="IPR011013">
    <property type="entry name" value="Gal_mutarotase_sf_dom"/>
</dbReference>
<dbReference type="Gene3D" id="2.60.40.1760">
    <property type="entry name" value="glycosyl hydrolase (family 31)"/>
    <property type="match status" value="1"/>
</dbReference>
<evidence type="ECO:0000256" key="4">
    <source>
        <dbReference type="ARBA" id="ARBA00022729"/>
    </source>
</evidence>
<evidence type="ECO:0000313" key="17">
    <source>
        <dbReference type="RefSeq" id="XP_013773827.1"/>
    </source>
</evidence>
<dbReference type="CDD" id="cd14752">
    <property type="entry name" value="GH31_N"/>
    <property type="match status" value="1"/>
</dbReference>
<dbReference type="RefSeq" id="XP_013773827.1">
    <property type="nucleotide sequence ID" value="XM_013918373.2"/>
</dbReference>
<dbReference type="Proteomes" id="UP000694941">
    <property type="component" value="Unplaced"/>
</dbReference>
<accession>A0ABM1SB70</accession>
<name>A0ABM1SB70_LIMPO</name>
<feature type="domain" description="Glycoside hydrolase family 31 TIM barrel" evidence="13">
    <location>
        <begin position="361"/>
        <end position="689"/>
    </location>
</feature>
<dbReference type="Pfam" id="PF01055">
    <property type="entry name" value="Glyco_hydro_31_2nd"/>
    <property type="match status" value="1"/>
</dbReference>
<sequence length="921" mass="105463">MKMLLLLSVLTTLSLVVGVDRGNFKSCDQSGFCRRNRNMQPGESPYYLLMNNLKVSPTKIESRLANAKTGVLYTLEISALMDGMLRMKINEATPIRQRFEATEALNGEPKETSLKLVSQNSEGMTIEFGKNKAIIHANPFRLDVYSGDQHVISANTRGLMKFEHYRTKEQPKPENQEQEGPANQVEEEKPAAEVEDMDGAWEEHFKSHADSKPFGPSSVGMDFSFVGFKHVYGIPEHADAFSLKQTKGSTDPYRLYNLDVFQFEVNNPMALYGSVPFMVAHSDIKTVGLLWLNAAETWIDIEPATQQSVVSSIVDFVKGSTQLPQTDTHWFSESGIIDVFFLPGPGPKDVMKQNAILSGTTPLPPYFSIAYHQCRWNYNDQEDVRNVDANFDEHDIPYDVIWLDIEHTDGKKYFTWDNHKFPNPEEMINNVTAKGRKMVTIIDPHIKRDSGYHIHSEATSKGYYVKNKDGHDYDGWCWPGSSGYLDFVNPEVRDWWASKFGLDHYKGSTLQLFTWNDMNEPSVFNGPEVTMHKDAKHYGSWEHRDLHNMYGILMTMSTYKGHLQRSNGHLRSFLLSRAFFVGSQRYGAVWTGDNTADWDHLRITVPMLLSMSISGITFCGADVGGFFMNPDAELLVRWYQAGAFQPFFRAHSHLETKRREPWLFDAETKQLIRAAIQKRYSLLPYWYTLFMENEQNGMPPMRPLWMEFPSDQTTFDMDDEYMIGSSLLVHPVMESKATNVEVYFPGENQVWYDVDNYQKFNGLESSTIPVTMSKIPVFQRGGTIIAKRERMRRSSSLSHDDPYTLIVALDKTGQFANGNLYIDDGHTFQYKQGEYIYQGFSFKKDTLTNHALQGSEKFETKAWLEKVIIIGISTEPKTVQVESHDFGKKNLLFTYKSSTQLLIIRKPAVNIEAEWSIKLLF</sequence>
<evidence type="ECO:0000256" key="10">
    <source>
        <dbReference type="RuleBase" id="RU361185"/>
    </source>
</evidence>
<keyword evidence="7" id="KW-0325">Glycoprotein</keyword>
<dbReference type="CDD" id="cd06603">
    <property type="entry name" value="GH31_GANC_GANAB_alpha"/>
    <property type="match status" value="1"/>
</dbReference>
<keyword evidence="6" id="KW-0256">Endoplasmic reticulum</keyword>
<proteinExistence type="inferred from homology"/>
<dbReference type="InterPro" id="IPR025887">
    <property type="entry name" value="Glyco_hydro_31_N_dom"/>
</dbReference>
<feature type="domain" description="Glycoside hydrolase family 31 N-terminal" evidence="14">
    <location>
        <begin position="74"/>
        <end position="300"/>
    </location>
</feature>
<dbReference type="SUPFAM" id="SSF51011">
    <property type="entry name" value="Glycosyl hydrolase domain"/>
    <property type="match status" value="1"/>
</dbReference>
<keyword evidence="16" id="KW-1185">Reference proteome</keyword>
<reference evidence="17 18" key="1">
    <citation type="submission" date="2025-05" db="UniProtKB">
        <authorList>
            <consortium name="RefSeq"/>
        </authorList>
    </citation>
    <scope>IDENTIFICATION</scope>
    <source>
        <tissue evidence="17 18">Muscle</tissue>
    </source>
</reference>
<dbReference type="InterPro" id="IPR017853">
    <property type="entry name" value="GH"/>
</dbReference>
<dbReference type="SUPFAM" id="SSF74650">
    <property type="entry name" value="Galactose mutarotase-like"/>
    <property type="match status" value="1"/>
</dbReference>
<evidence type="ECO:0000256" key="7">
    <source>
        <dbReference type="ARBA" id="ARBA00023180"/>
    </source>
</evidence>